<dbReference type="SUPFAM" id="SSF49503">
    <property type="entry name" value="Cupredoxins"/>
    <property type="match status" value="3"/>
</dbReference>
<reference evidence="7 8" key="1">
    <citation type="submission" date="2020-07" db="EMBL/GenBank/DDBJ databases">
        <title>Complete genome sequence for Sandaracinobacter sp. M6.</title>
        <authorList>
            <person name="Tang Y."/>
            <person name="Liu Q."/>
            <person name="Guo Z."/>
            <person name="Lei P."/>
            <person name="Huang B."/>
        </authorList>
    </citation>
    <scope>NUCLEOTIDE SEQUENCE [LARGE SCALE GENOMIC DNA]</scope>
    <source>
        <strain evidence="7 8">M6</strain>
    </source>
</reference>
<name>A0A7G5IDZ6_9SPHN</name>
<feature type="domain" description="Plastocyanin-like" evidence="5">
    <location>
        <begin position="370"/>
        <end position="480"/>
    </location>
</feature>
<dbReference type="KEGG" id="sand:H3309_09140"/>
<dbReference type="PANTHER" id="PTHR11709">
    <property type="entry name" value="MULTI-COPPER OXIDASE"/>
    <property type="match status" value="1"/>
</dbReference>
<sequence>MVAITFRKILLATLMSSWWPKRGTIFLALCGLASLPAAALAEVGAPLRTPVTYSSKDGVLAVTLIAAETPVAIGERIIDGATYNGDYGGPILRLKPGDVLELTLVNRLPQATNMHFHGLAVSPRGHGDDAMHMILPGQSWTFRIPIPADHAPGVYWFHTHGHEFAERQVMGGLSGTLVIEGFQDQVPATRPLQERLMALKEFSPAPDGRLNNVPKPAHGELKTINGQLAPVIAMQAGETQLWRLSGQAADGYFRLAAPGISFVEIGRDSRPLPKPLPVREIIIGPANRVDVLATASSPGRFAFEQKVTDTGPAGDWFPPQLMATIDVAPPTGSAPAIADPAGVATAQQQPIPASAVGNRRLIVFSEDKTTGLFFINHQTFDMSRIDVRVPLGSTEEWTVRNSSNELHIFHIHQVAFQVVSINGRPVPFEGLRDTVTVPIHGEVVVRLAFTDPRIVGRFMFHCHILEHEDKGMMATIEVYDPDAVAPPPATMPPDMPGMAHDHAAAVESPAPPPAPLAQNGAPGTTNGNRRQAERIARGEMAAEMPSMSSGAFPKFTLDTLANFEASGLSPRSGPSRPLQPYLRFDTVIALETSPDISLFGLLQFKAREPRPLDDPNAELFINQGAGRRVGGKFKELYARIGSWRVGKFVQNFGRAYWLLPGPFSADFVEEPDQGYEPSEMLGVERIQVFPSERFGWHQLTASAFMVDRTPLHHSWPFDEGRIRYADGGVGNTRLPTNLMLTWDAINVPVTGDVQASFQASVIRYGRSFGAERGERWATLGGDITIPIDNSAERTLDGRYAQLRLYFEATRRWNFEGREDAERGYFTQAVEGIYGPWQLAISATQRRTTAPTEPERHDRYATATLSYTFRAQRTLQFSIAHQTVGERAGTYAGLRLVQTITICSRCSRSSAF</sequence>
<dbReference type="InterPro" id="IPR011706">
    <property type="entry name" value="Cu-oxidase_C"/>
</dbReference>
<evidence type="ECO:0000259" key="6">
    <source>
        <dbReference type="Pfam" id="PF07732"/>
    </source>
</evidence>
<dbReference type="PROSITE" id="PS00080">
    <property type="entry name" value="MULTICOPPER_OXIDASE2"/>
    <property type="match status" value="1"/>
</dbReference>
<evidence type="ECO:0000313" key="8">
    <source>
        <dbReference type="Proteomes" id="UP000515292"/>
    </source>
</evidence>
<dbReference type="RefSeq" id="WP_182294437.1">
    <property type="nucleotide sequence ID" value="NZ_CP059851.1"/>
</dbReference>
<dbReference type="InterPro" id="IPR002355">
    <property type="entry name" value="Cu_oxidase_Cu_BS"/>
</dbReference>
<evidence type="ECO:0000256" key="1">
    <source>
        <dbReference type="ARBA" id="ARBA00022723"/>
    </source>
</evidence>
<dbReference type="PROSITE" id="PS00079">
    <property type="entry name" value="MULTICOPPER_OXIDASE1"/>
    <property type="match status" value="1"/>
</dbReference>
<dbReference type="Pfam" id="PF07732">
    <property type="entry name" value="Cu-oxidase_3"/>
    <property type="match status" value="1"/>
</dbReference>
<dbReference type="InterPro" id="IPR008972">
    <property type="entry name" value="Cupredoxin"/>
</dbReference>
<feature type="region of interest" description="Disordered" evidence="3">
    <location>
        <begin position="504"/>
        <end position="531"/>
    </location>
</feature>
<evidence type="ECO:0000256" key="3">
    <source>
        <dbReference type="SAM" id="MobiDB-lite"/>
    </source>
</evidence>
<accession>A0A7G5IDZ6</accession>
<evidence type="ECO:0000259" key="4">
    <source>
        <dbReference type="Pfam" id="PF00394"/>
    </source>
</evidence>
<dbReference type="InterPro" id="IPR001117">
    <property type="entry name" value="Cu-oxidase_2nd"/>
</dbReference>
<dbReference type="InterPro" id="IPR011707">
    <property type="entry name" value="Cu-oxidase-like_N"/>
</dbReference>
<protein>
    <submittedName>
        <fullName evidence="7">Multicopper oxidase family protein</fullName>
    </submittedName>
</protein>
<dbReference type="Proteomes" id="UP000515292">
    <property type="component" value="Chromosome"/>
</dbReference>
<dbReference type="Pfam" id="PF07731">
    <property type="entry name" value="Cu-oxidase_2"/>
    <property type="match status" value="1"/>
</dbReference>
<dbReference type="CDD" id="cd13853">
    <property type="entry name" value="CuRO_1_Tth-MCO_like"/>
    <property type="match status" value="1"/>
</dbReference>
<dbReference type="Pfam" id="PF00394">
    <property type="entry name" value="Cu-oxidase"/>
    <property type="match status" value="1"/>
</dbReference>
<dbReference type="InterPro" id="IPR045087">
    <property type="entry name" value="Cu-oxidase_fam"/>
</dbReference>
<dbReference type="InterPro" id="IPR033138">
    <property type="entry name" value="Cu_oxidase_CS"/>
</dbReference>
<evidence type="ECO:0000313" key="7">
    <source>
        <dbReference type="EMBL" id="QMW21588.1"/>
    </source>
</evidence>
<dbReference type="GO" id="GO:0005507">
    <property type="term" value="F:copper ion binding"/>
    <property type="evidence" value="ECO:0007669"/>
    <property type="project" value="InterPro"/>
</dbReference>
<evidence type="ECO:0000259" key="5">
    <source>
        <dbReference type="Pfam" id="PF07731"/>
    </source>
</evidence>
<dbReference type="PANTHER" id="PTHR11709:SF2">
    <property type="entry name" value="MULTICOPPER OXIDASE LPR1"/>
    <property type="match status" value="1"/>
</dbReference>
<keyword evidence="8" id="KW-1185">Reference proteome</keyword>
<dbReference type="AlphaFoldDB" id="A0A7G5IDZ6"/>
<organism evidence="7 8">
    <name type="scientific">Sandaracinobacteroides saxicola</name>
    <dbReference type="NCBI Taxonomy" id="2759707"/>
    <lineage>
        <taxon>Bacteria</taxon>
        <taxon>Pseudomonadati</taxon>
        <taxon>Pseudomonadota</taxon>
        <taxon>Alphaproteobacteria</taxon>
        <taxon>Sphingomonadales</taxon>
        <taxon>Sphingosinicellaceae</taxon>
        <taxon>Sandaracinobacteroides</taxon>
    </lineage>
</organism>
<dbReference type="GO" id="GO:0016491">
    <property type="term" value="F:oxidoreductase activity"/>
    <property type="evidence" value="ECO:0007669"/>
    <property type="project" value="UniProtKB-KW"/>
</dbReference>
<evidence type="ECO:0000256" key="2">
    <source>
        <dbReference type="ARBA" id="ARBA00023002"/>
    </source>
</evidence>
<feature type="domain" description="Plastocyanin-like" evidence="4">
    <location>
        <begin position="220"/>
        <end position="306"/>
    </location>
</feature>
<keyword evidence="1" id="KW-0479">Metal-binding</keyword>
<gene>
    <name evidence="7" type="ORF">H3309_09140</name>
</gene>
<dbReference type="Gene3D" id="2.60.40.420">
    <property type="entry name" value="Cupredoxins - blue copper proteins"/>
    <property type="match status" value="3"/>
</dbReference>
<proteinExistence type="predicted"/>
<dbReference type="EMBL" id="CP059851">
    <property type="protein sequence ID" value="QMW21588.1"/>
    <property type="molecule type" value="Genomic_DNA"/>
</dbReference>
<keyword evidence="2" id="KW-0560">Oxidoreductase</keyword>
<dbReference type="CDD" id="cd13900">
    <property type="entry name" value="CuRO_3_Tth-MCO_like"/>
    <property type="match status" value="1"/>
</dbReference>
<feature type="domain" description="Plastocyanin-like" evidence="6">
    <location>
        <begin position="81"/>
        <end position="181"/>
    </location>
</feature>